<evidence type="ECO:0000313" key="3">
    <source>
        <dbReference type="Proteomes" id="UP000239590"/>
    </source>
</evidence>
<dbReference type="Pfam" id="PF18990">
    <property type="entry name" value="DUF5723"/>
    <property type="match status" value="1"/>
</dbReference>
<organism evidence="2 3">
    <name type="scientific">Siphonobacter curvatus</name>
    <dbReference type="NCBI Taxonomy" id="2094562"/>
    <lineage>
        <taxon>Bacteria</taxon>
        <taxon>Pseudomonadati</taxon>
        <taxon>Bacteroidota</taxon>
        <taxon>Cytophagia</taxon>
        <taxon>Cytophagales</taxon>
        <taxon>Cytophagaceae</taxon>
        <taxon>Siphonobacter</taxon>
    </lineage>
</organism>
<accession>A0A2S7IML7</accession>
<keyword evidence="3" id="KW-1185">Reference proteome</keyword>
<dbReference type="InterPro" id="IPR043781">
    <property type="entry name" value="DUF5723"/>
</dbReference>
<proteinExistence type="predicted"/>
<dbReference type="AlphaFoldDB" id="A0A2S7IML7"/>
<reference evidence="3" key="1">
    <citation type="submission" date="2018-02" db="EMBL/GenBank/DDBJ databases">
        <title>Genome sequencing of Solimonas sp. HR-BB.</title>
        <authorList>
            <person name="Lee Y."/>
            <person name="Jeon C.O."/>
        </authorList>
    </citation>
    <scope>NUCLEOTIDE SEQUENCE [LARGE SCALE GENOMIC DNA]</scope>
    <source>
        <strain evidence="3">HR-U</strain>
    </source>
</reference>
<evidence type="ECO:0000313" key="2">
    <source>
        <dbReference type="EMBL" id="PQA58964.1"/>
    </source>
</evidence>
<name>A0A2S7IML7_9BACT</name>
<protein>
    <recommendedName>
        <fullName evidence="1">DUF5723 domain-containing protein</fullName>
    </recommendedName>
</protein>
<dbReference type="EMBL" id="PTRA01000001">
    <property type="protein sequence ID" value="PQA58964.1"/>
    <property type="molecule type" value="Genomic_DNA"/>
</dbReference>
<comment type="caution">
    <text evidence="2">The sequence shown here is derived from an EMBL/GenBank/DDBJ whole genome shotgun (WGS) entry which is preliminary data.</text>
</comment>
<feature type="domain" description="DUF5723" evidence="1">
    <location>
        <begin position="19"/>
        <end position="442"/>
    </location>
</feature>
<evidence type="ECO:0000259" key="1">
    <source>
        <dbReference type="Pfam" id="PF18990"/>
    </source>
</evidence>
<sequence length="493" mass="55040">MLGQTGSNYAGIHGIYANPASAVDSRYKVHVHLAGYENYLYNNYLAWEAPYSPVAMLTNTVSSKYRGPSKGIIFRDQEYLREKLNGRDKHLRAGGEVRGPGVLITLNEKNAFSFNTRIRAGVAVTHASQSVAQLIKNGTTIGRAIEPEDFGTHVYANTNGMVELSGSYARVMYDEDEDFVKVGVTVKRVIGLHQGHILGRNIDYEYVQDPTYATEAAVRLKSVDAQYGITNEGALQSVSFSPVWLLGNAPAGSGWGADLGMVYEYRPDVRKYSYRDRYGVHRDASKNKYLYRISVSLLDIGRILYKNPNYVEAYKLQRRDAILAEDNFTGMQGIDGFMLGLNQTLNPSESERIASYRTALPTRLQASIDYNVKEKIYVNAMLMQGFVSNKRAAFTMPSVLAVTPRYEGKWVEVAMPVALTDNYSRLALGLGARLGILYFGSDNLLSTLNIGNPKGIEFYFGAQIPIYQKAPESNLKCYPQREKRGLFGFLKKK</sequence>
<gene>
    <name evidence="2" type="ORF">C5O19_04715</name>
</gene>
<dbReference type="Proteomes" id="UP000239590">
    <property type="component" value="Unassembled WGS sequence"/>
</dbReference>